<dbReference type="Proteomes" id="UP001370348">
    <property type="component" value="Chromosome"/>
</dbReference>
<evidence type="ECO:0008006" key="4">
    <source>
        <dbReference type="Google" id="ProtNLM"/>
    </source>
</evidence>
<proteinExistence type="predicted"/>
<name>A0ABZ2M7K7_9BACT</name>
<dbReference type="RefSeq" id="WP_394828118.1">
    <property type="nucleotide sequence ID" value="NZ_CP089984.1"/>
</dbReference>
<sequence>MANAQTFSYGRYATSWGLASAGLVMLGIYVGSRQLRDFDAALVPYAGATVLAAFGIGYRYSMWLCRPPTRMYWRRGWQTFIRRMPSNLPRLFGAIWNNVVAQRFIGKRSRLRWAAHLLIAWGCMLAAAVTFPLTFGWIRFESEPAAPLMYDVFVSGIKVMHFASNGPIAPLVFNVLDIAALMVLAGIALSLWRRVRDRGALALQQLANDLVPLMLLFAVALTGIFLTLSTHLLRGVHYSFLSELHAISVIFTLLYLPFGKFFHIFQRPAQLSIQFYKEEGVREGMARCARCGTSGHTSKLHTADLKSVQATLDIRYDTSDGHYQDICPPCRRKMLALAQDALWRATRDAHLPVEE</sequence>
<evidence type="ECO:0000313" key="2">
    <source>
        <dbReference type="EMBL" id="WXB18488.1"/>
    </source>
</evidence>
<gene>
    <name evidence="2" type="ORF">LZC94_14750</name>
</gene>
<dbReference type="InterPro" id="IPR036197">
    <property type="entry name" value="NarG-like_sf"/>
</dbReference>
<dbReference type="SUPFAM" id="SSF103501">
    <property type="entry name" value="Respiratory nitrate reductase 1 gamma chain"/>
    <property type="match status" value="1"/>
</dbReference>
<keyword evidence="1" id="KW-0812">Transmembrane</keyword>
<feature type="transmembrane region" description="Helical" evidence="1">
    <location>
        <begin position="168"/>
        <end position="192"/>
    </location>
</feature>
<keyword evidence="1" id="KW-1133">Transmembrane helix</keyword>
<feature type="transmembrane region" description="Helical" evidence="1">
    <location>
        <begin position="213"/>
        <end position="232"/>
    </location>
</feature>
<reference evidence="2 3" key="1">
    <citation type="submission" date="2021-12" db="EMBL/GenBank/DDBJ databases">
        <title>Discovery of the Pendulisporaceae a myxobacterial family with distinct sporulation behavior and unique specialized metabolism.</title>
        <authorList>
            <person name="Garcia R."/>
            <person name="Popoff A."/>
            <person name="Bader C.D."/>
            <person name="Loehr J."/>
            <person name="Walesch S."/>
            <person name="Walt C."/>
            <person name="Boldt J."/>
            <person name="Bunk B."/>
            <person name="Haeckl F.J.F.P.J."/>
            <person name="Gunesch A.P."/>
            <person name="Birkelbach J."/>
            <person name="Nuebel U."/>
            <person name="Pietschmann T."/>
            <person name="Bach T."/>
            <person name="Mueller R."/>
        </authorList>
    </citation>
    <scope>NUCLEOTIDE SEQUENCE [LARGE SCALE GENOMIC DNA]</scope>
    <source>
        <strain evidence="2 3">MSr11954</strain>
    </source>
</reference>
<organism evidence="2 3">
    <name type="scientific">Pendulispora albinea</name>
    <dbReference type="NCBI Taxonomy" id="2741071"/>
    <lineage>
        <taxon>Bacteria</taxon>
        <taxon>Pseudomonadati</taxon>
        <taxon>Myxococcota</taxon>
        <taxon>Myxococcia</taxon>
        <taxon>Myxococcales</taxon>
        <taxon>Sorangiineae</taxon>
        <taxon>Pendulisporaceae</taxon>
        <taxon>Pendulispora</taxon>
    </lineage>
</organism>
<keyword evidence="3" id="KW-1185">Reference proteome</keyword>
<feature type="transmembrane region" description="Helical" evidence="1">
    <location>
        <begin position="42"/>
        <end position="65"/>
    </location>
</feature>
<evidence type="ECO:0000256" key="1">
    <source>
        <dbReference type="SAM" id="Phobius"/>
    </source>
</evidence>
<feature type="transmembrane region" description="Helical" evidence="1">
    <location>
        <begin position="238"/>
        <end position="258"/>
    </location>
</feature>
<dbReference type="Gene3D" id="1.20.950.20">
    <property type="entry name" value="Transmembrane di-heme cytochromes, Chain C"/>
    <property type="match status" value="1"/>
</dbReference>
<feature type="transmembrane region" description="Helical" evidence="1">
    <location>
        <begin position="113"/>
        <end position="138"/>
    </location>
</feature>
<keyword evidence="1" id="KW-0472">Membrane</keyword>
<evidence type="ECO:0000313" key="3">
    <source>
        <dbReference type="Proteomes" id="UP001370348"/>
    </source>
</evidence>
<feature type="transmembrane region" description="Helical" evidence="1">
    <location>
        <begin position="12"/>
        <end position="30"/>
    </location>
</feature>
<accession>A0ABZ2M7K7</accession>
<dbReference type="EMBL" id="CP089984">
    <property type="protein sequence ID" value="WXB18488.1"/>
    <property type="molecule type" value="Genomic_DNA"/>
</dbReference>
<protein>
    <recommendedName>
        <fullName evidence="4">MFS transporter</fullName>
    </recommendedName>
</protein>